<dbReference type="Gene3D" id="3.40.50.800">
    <property type="entry name" value="Anticodon-binding domain"/>
    <property type="match status" value="1"/>
</dbReference>
<evidence type="ECO:0000259" key="16">
    <source>
        <dbReference type="PROSITE" id="PS51880"/>
    </source>
</evidence>
<evidence type="ECO:0000256" key="10">
    <source>
        <dbReference type="ARBA" id="ARBA00031900"/>
    </source>
</evidence>
<evidence type="ECO:0000259" key="15">
    <source>
        <dbReference type="PROSITE" id="PS50862"/>
    </source>
</evidence>
<dbReference type="InterPro" id="IPR045864">
    <property type="entry name" value="aa-tRNA-synth_II/BPL/LPL"/>
</dbReference>
<dbReference type="Pfam" id="PF00587">
    <property type="entry name" value="tRNA-synt_2b"/>
    <property type="match status" value="1"/>
</dbReference>
<sequence length="705" mass="81406">MAERMAARLSAQEEQIEALSREILRLQDGLTGGFLTCDPSLDALRAENEKLRYRALHLRRSLREEQQLQERDQSQRTSSQKSQNKPEELKENSHAKQLDPWPVFVSDRLQLYERLKKESDALLAERAAGGHSISVQLPDGQTLKATAWVSSPYQLACSISQALADSCVIARVDGELWDLDRPLETDCSLELLRFDHEDAQAVYWHSSAHVLGEYNKFKCRILNEKVSTPTTTVYRCGPLIDLCRGPHVRHTGKIKALKIYKNSSTYWEGRSDMETLQRIYGISFPDGKMLKEWERFQEEAKNRDHRKIGKDQELFFFHDLSPGSCFFLPRGAYIYNTLTEFIREEYSRRGFQEVASPNIYNSKLWETSGHWQHYSENMFSFPVEQDIFALKPMNCPGHCLMFSHRPRSWRELPLRLADFGVLHRNELSGTLTGLTRVRRFQQDDAHIFCTMDQIESEMKGCLDFLRCVYDVFGFSFQLHLSTRPEKFLGDIAVWNQAEKQLENSLNEFGEPWKLNPGDGAFYGPKIDITIKDAIGRYHQCATIQLDFQLPIRFNLTYVGRDGEDKDRPVIIHRAILGSVERMIAILTENYAGKWPLWLSPRQVMLVPVNPSLEEYVKQVCERFVKAGFMADADLDSGCLLNKKIRNAQLAQYNFILVVGEKERAASSVNVRTRDNKVHGELSVHEVMQRLTLLRQSRCRSAEEDF</sequence>
<dbReference type="FunFam" id="3.30.930.10:FF:000009">
    <property type="entry name" value="Threonine--tRNA ligase 2, cytoplasmic"/>
    <property type="match status" value="1"/>
</dbReference>
<keyword evidence="7" id="KW-0067">ATP-binding</keyword>
<dbReference type="GO" id="GO:0005524">
    <property type="term" value="F:ATP binding"/>
    <property type="evidence" value="ECO:0007669"/>
    <property type="project" value="UniProtKB-KW"/>
</dbReference>
<evidence type="ECO:0000256" key="7">
    <source>
        <dbReference type="ARBA" id="ARBA00022840"/>
    </source>
</evidence>
<feature type="region of interest" description="Disordered" evidence="14">
    <location>
        <begin position="64"/>
        <end position="96"/>
    </location>
</feature>
<dbReference type="HAMAP" id="MF_00184">
    <property type="entry name" value="Thr_tRNA_synth"/>
    <property type="match status" value="1"/>
</dbReference>
<comment type="similarity">
    <text evidence="2">Belongs to the class-II aminoacyl-tRNA synthetase family.</text>
</comment>
<dbReference type="CDD" id="cd01667">
    <property type="entry name" value="TGS_ThrRS"/>
    <property type="match status" value="1"/>
</dbReference>
<dbReference type="PROSITE" id="PS50862">
    <property type="entry name" value="AA_TRNA_LIGASE_II"/>
    <property type="match status" value="1"/>
</dbReference>
<proteinExistence type="inferred from homology"/>
<comment type="function">
    <text evidence="12">Catalyzes the attachment of threonine to tRNA(Thr) in a two-step reaction: threonine is first activated by ATP to form Thr-AMP and then transferred to the acceptor end of tRNA(Thr). Also edits incorrectly charged tRNA(Thr) via its editing domain, at the post-transfer stage.</text>
</comment>
<dbReference type="GO" id="GO:0004829">
    <property type="term" value="F:threonine-tRNA ligase activity"/>
    <property type="evidence" value="ECO:0007669"/>
    <property type="project" value="UniProtKB-EC"/>
</dbReference>
<evidence type="ECO:0000256" key="1">
    <source>
        <dbReference type="ARBA" id="ARBA00004496"/>
    </source>
</evidence>
<dbReference type="Pfam" id="PF07973">
    <property type="entry name" value="tRNA_SAD"/>
    <property type="match status" value="1"/>
</dbReference>
<evidence type="ECO:0000256" key="5">
    <source>
        <dbReference type="ARBA" id="ARBA00022598"/>
    </source>
</evidence>
<dbReference type="Proteomes" id="UP000694700">
    <property type="component" value="Unplaced"/>
</dbReference>
<evidence type="ECO:0000256" key="4">
    <source>
        <dbReference type="ARBA" id="ARBA00022490"/>
    </source>
</evidence>
<dbReference type="InterPro" id="IPR004154">
    <property type="entry name" value="Anticodon-bd"/>
</dbReference>
<evidence type="ECO:0000256" key="13">
    <source>
        <dbReference type="SAM" id="Coils"/>
    </source>
</evidence>
<dbReference type="PROSITE" id="PS51880">
    <property type="entry name" value="TGS"/>
    <property type="match status" value="1"/>
</dbReference>
<protein>
    <recommendedName>
        <fullName evidence="3">threonine--tRNA ligase</fullName>
        <ecNumber evidence="3">6.1.1.3</ecNumber>
    </recommendedName>
    <alternativeName>
        <fullName evidence="10">Threonyl-tRNA synthetase</fullName>
    </alternativeName>
</protein>
<dbReference type="NCBIfam" id="TIGR00418">
    <property type="entry name" value="thrS"/>
    <property type="match status" value="1"/>
</dbReference>
<dbReference type="InterPro" id="IPR036621">
    <property type="entry name" value="Anticodon-bd_dom_sf"/>
</dbReference>
<evidence type="ECO:0000313" key="18">
    <source>
        <dbReference type="Proteomes" id="UP000694700"/>
    </source>
</evidence>
<dbReference type="InterPro" id="IPR018163">
    <property type="entry name" value="Thr/Ala-tRNA-synth_IIc_edit"/>
</dbReference>
<dbReference type="FunFam" id="3.10.20.30:FF:000006">
    <property type="entry name" value="Threonine--tRNA ligase, cytoplasmic"/>
    <property type="match status" value="1"/>
</dbReference>
<keyword evidence="6" id="KW-0547">Nucleotide-binding</keyword>
<evidence type="ECO:0000256" key="8">
    <source>
        <dbReference type="ARBA" id="ARBA00022917"/>
    </source>
</evidence>
<feature type="coiled-coil region" evidence="13">
    <location>
        <begin position="2"/>
        <end position="61"/>
    </location>
</feature>
<evidence type="ECO:0000256" key="3">
    <source>
        <dbReference type="ARBA" id="ARBA00013163"/>
    </source>
</evidence>
<accession>A0A8C1YWU7</accession>
<dbReference type="PANTHER" id="PTHR11451:SF51">
    <property type="entry name" value="THREONINE--TRNA LIGASE"/>
    <property type="match status" value="1"/>
</dbReference>
<name>A0A8C1YWU7_CYPCA</name>
<keyword evidence="9" id="KW-0030">Aminoacyl-tRNA synthetase</keyword>
<keyword evidence="13" id="KW-0175">Coiled coil</keyword>
<dbReference type="SUPFAM" id="SSF55186">
    <property type="entry name" value="ThrRS/AlaRS common domain"/>
    <property type="match status" value="1"/>
</dbReference>
<dbReference type="InterPro" id="IPR012675">
    <property type="entry name" value="Beta-grasp_dom_sf"/>
</dbReference>
<dbReference type="GO" id="GO:0006435">
    <property type="term" value="P:threonyl-tRNA aminoacylation"/>
    <property type="evidence" value="ECO:0007669"/>
    <property type="project" value="InterPro"/>
</dbReference>
<feature type="compositionally biased region" description="Basic and acidic residues" evidence="14">
    <location>
        <begin position="64"/>
        <end position="74"/>
    </location>
</feature>
<keyword evidence="4" id="KW-0963">Cytoplasm</keyword>
<dbReference type="InterPro" id="IPR012676">
    <property type="entry name" value="TGS-like"/>
</dbReference>
<keyword evidence="8" id="KW-0648">Protein biosynthesis</keyword>
<feature type="domain" description="TGS" evidence="16">
    <location>
        <begin position="131"/>
        <end position="193"/>
    </location>
</feature>
<comment type="subcellular location">
    <subcellularLocation>
        <location evidence="1">Cytoplasm</location>
    </subcellularLocation>
</comment>
<comment type="catalytic activity">
    <reaction evidence="11">
        <text>tRNA(Thr) + L-threonine + ATP = L-threonyl-tRNA(Thr) + AMP + diphosphate + H(+)</text>
        <dbReference type="Rhea" id="RHEA:24624"/>
        <dbReference type="Rhea" id="RHEA-COMP:9670"/>
        <dbReference type="Rhea" id="RHEA-COMP:9704"/>
        <dbReference type="ChEBI" id="CHEBI:15378"/>
        <dbReference type="ChEBI" id="CHEBI:30616"/>
        <dbReference type="ChEBI" id="CHEBI:33019"/>
        <dbReference type="ChEBI" id="CHEBI:57926"/>
        <dbReference type="ChEBI" id="CHEBI:78442"/>
        <dbReference type="ChEBI" id="CHEBI:78534"/>
        <dbReference type="ChEBI" id="CHEBI:456215"/>
        <dbReference type="EC" id="6.1.1.3"/>
    </reaction>
</comment>
<dbReference type="Gene3D" id="3.30.980.10">
    <property type="entry name" value="Threonyl-trna Synthetase, Chain A, domain 2"/>
    <property type="match status" value="1"/>
</dbReference>
<dbReference type="FunFam" id="3.40.50.800:FF:000003">
    <property type="entry name" value="Threonine--tRNA ligase 2, cytoplasmic"/>
    <property type="match status" value="1"/>
</dbReference>
<dbReference type="Gene3D" id="3.10.20.30">
    <property type="match status" value="1"/>
</dbReference>
<evidence type="ECO:0000256" key="12">
    <source>
        <dbReference type="ARBA" id="ARBA00058080"/>
    </source>
</evidence>
<feature type="domain" description="Aminoacyl-transfer RNA synthetases class-II family profile" evidence="15">
    <location>
        <begin position="331"/>
        <end position="607"/>
    </location>
</feature>
<evidence type="ECO:0000256" key="6">
    <source>
        <dbReference type="ARBA" id="ARBA00022741"/>
    </source>
</evidence>
<dbReference type="InterPro" id="IPR006195">
    <property type="entry name" value="aa-tRNA-synth_II"/>
</dbReference>
<dbReference type="Pfam" id="PF02824">
    <property type="entry name" value="TGS"/>
    <property type="match status" value="1"/>
</dbReference>
<dbReference type="CDD" id="cd00860">
    <property type="entry name" value="ThrRS_anticodon"/>
    <property type="match status" value="1"/>
</dbReference>
<feature type="compositionally biased region" description="Basic and acidic residues" evidence="14">
    <location>
        <begin position="84"/>
        <end position="96"/>
    </location>
</feature>
<keyword evidence="5" id="KW-0436">Ligase</keyword>
<dbReference type="InterPro" id="IPR033728">
    <property type="entry name" value="ThrRS_core"/>
</dbReference>
<dbReference type="InterPro" id="IPR047246">
    <property type="entry name" value="ThrRS_anticodon"/>
</dbReference>
<evidence type="ECO:0000256" key="9">
    <source>
        <dbReference type="ARBA" id="ARBA00023146"/>
    </source>
</evidence>
<evidence type="ECO:0000256" key="11">
    <source>
        <dbReference type="ARBA" id="ARBA00049515"/>
    </source>
</evidence>
<dbReference type="SUPFAM" id="SSF81271">
    <property type="entry name" value="TGS-like"/>
    <property type="match status" value="1"/>
</dbReference>
<dbReference type="SUPFAM" id="SSF55681">
    <property type="entry name" value="Class II aaRS and biotin synthetases"/>
    <property type="match status" value="1"/>
</dbReference>
<dbReference type="Pfam" id="PF03129">
    <property type="entry name" value="HGTP_anticodon"/>
    <property type="match status" value="1"/>
</dbReference>
<dbReference type="CDD" id="cd00771">
    <property type="entry name" value="ThrRS_core"/>
    <property type="match status" value="1"/>
</dbReference>
<dbReference type="GO" id="GO:0005739">
    <property type="term" value="C:mitochondrion"/>
    <property type="evidence" value="ECO:0007669"/>
    <property type="project" value="TreeGrafter"/>
</dbReference>
<dbReference type="InterPro" id="IPR002320">
    <property type="entry name" value="Thr-tRNA-ligase_IIa"/>
</dbReference>
<dbReference type="SMART" id="SM00863">
    <property type="entry name" value="tRNA_SAD"/>
    <property type="match status" value="1"/>
</dbReference>
<evidence type="ECO:0000256" key="14">
    <source>
        <dbReference type="SAM" id="MobiDB-lite"/>
    </source>
</evidence>
<dbReference type="Gene3D" id="3.30.930.10">
    <property type="entry name" value="Bira Bifunctional Protein, Domain 2"/>
    <property type="match status" value="1"/>
</dbReference>
<dbReference type="InterPro" id="IPR004095">
    <property type="entry name" value="TGS"/>
</dbReference>
<dbReference type="InterPro" id="IPR002314">
    <property type="entry name" value="aa-tRNA-synt_IIb"/>
</dbReference>
<evidence type="ECO:0000256" key="2">
    <source>
        <dbReference type="ARBA" id="ARBA00008226"/>
    </source>
</evidence>
<dbReference type="Ensembl" id="ENSCCRT00015037647.1">
    <property type="protein sequence ID" value="ENSCCRP00015036394.1"/>
    <property type="gene ID" value="ENSCCRG00015012074.1"/>
</dbReference>
<organism evidence="17 18">
    <name type="scientific">Cyprinus carpio</name>
    <name type="common">Common carp</name>
    <dbReference type="NCBI Taxonomy" id="7962"/>
    <lineage>
        <taxon>Eukaryota</taxon>
        <taxon>Metazoa</taxon>
        <taxon>Chordata</taxon>
        <taxon>Craniata</taxon>
        <taxon>Vertebrata</taxon>
        <taxon>Euteleostomi</taxon>
        <taxon>Actinopterygii</taxon>
        <taxon>Neopterygii</taxon>
        <taxon>Teleostei</taxon>
        <taxon>Ostariophysi</taxon>
        <taxon>Cypriniformes</taxon>
        <taxon>Cyprinidae</taxon>
        <taxon>Cyprininae</taxon>
        <taxon>Cyprinus</taxon>
    </lineage>
</organism>
<reference evidence="17" key="1">
    <citation type="submission" date="2025-08" db="UniProtKB">
        <authorList>
            <consortium name="Ensembl"/>
        </authorList>
    </citation>
    <scope>IDENTIFICATION</scope>
</reference>
<dbReference type="AlphaFoldDB" id="A0A8C1YWU7"/>
<evidence type="ECO:0000313" key="17">
    <source>
        <dbReference type="Ensembl" id="ENSCCRP00015036394.1"/>
    </source>
</evidence>
<dbReference type="InterPro" id="IPR012947">
    <property type="entry name" value="tRNA_SAD"/>
</dbReference>
<dbReference type="PANTHER" id="PTHR11451">
    <property type="entry name" value="THREONINE-TRNA LIGASE"/>
    <property type="match status" value="1"/>
</dbReference>
<dbReference type="SUPFAM" id="SSF52954">
    <property type="entry name" value="Class II aaRS ABD-related"/>
    <property type="match status" value="1"/>
</dbReference>
<dbReference type="PRINTS" id="PR01047">
    <property type="entry name" value="TRNASYNTHTHR"/>
</dbReference>
<dbReference type="EC" id="6.1.1.3" evidence="3"/>